<protein>
    <recommendedName>
        <fullName evidence="3">Ubiquinol-cytochrome c reductase complex 6.7 kDa protein</fullName>
    </recommendedName>
</protein>
<keyword evidence="2" id="KW-1185">Reference proteome</keyword>
<accession>A0AAV7E994</accession>
<proteinExistence type="predicted"/>
<dbReference type="Proteomes" id="UP000825729">
    <property type="component" value="Unassembled WGS sequence"/>
</dbReference>
<gene>
    <name evidence="1" type="ORF">H6P81_016628</name>
</gene>
<dbReference type="AlphaFoldDB" id="A0AAV7E994"/>
<evidence type="ECO:0008006" key="3">
    <source>
        <dbReference type="Google" id="ProtNLM"/>
    </source>
</evidence>
<organism evidence="1 2">
    <name type="scientific">Aristolochia fimbriata</name>
    <name type="common">White veined hardy Dutchman's pipe vine</name>
    <dbReference type="NCBI Taxonomy" id="158543"/>
    <lineage>
        <taxon>Eukaryota</taxon>
        <taxon>Viridiplantae</taxon>
        <taxon>Streptophyta</taxon>
        <taxon>Embryophyta</taxon>
        <taxon>Tracheophyta</taxon>
        <taxon>Spermatophyta</taxon>
        <taxon>Magnoliopsida</taxon>
        <taxon>Magnoliidae</taxon>
        <taxon>Piperales</taxon>
        <taxon>Aristolochiaceae</taxon>
        <taxon>Aristolochia</taxon>
    </lineage>
</organism>
<reference evidence="1 2" key="1">
    <citation type="submission" date="2021-07" db="EMBL/GenBank/DDBJ databases">
        <title>The Aristolochia fimbriata genome: insights into angiosperm evolution, floral development and chemical biosynthesis.</title>
        <authorList>
            <person name="Jiao Y."/>
        </authorList>
    </citation>
    <scope>NUCLEOTIDE SEQUENCE [LARGE SCALE GENOMIC DNA]</scope>
    <source>
        <strain evidence="1">IBCAS-2021</strain>
        <tissue evidence="1">Leaf</tissue>
    </source>
</reference>
<evidence type="ECO:0000313" key="2">
    <source>
        <dbReference type="Proteomes" id="UP000825729"/>
    </source>
</evidence>
<sequence>MSGPGALGFNARDSLPQPSLKILEKRIAKGIQSRVSFLNKQYRMAAGSSMFKFLRPSLRPQSTDISAAVTWGVAGVTGALWLIQPFDWLKKQLLEKPAEE</sequence>
<comment type="caution">
    <text evidence="1">The sequence shown here is derived from an EMBL/GenBank/DDBJ whole genome shotgun (WGS) entry which is preliminary data.</text>
</comment>
<name>A0AAV7E994_ARIFI</name>
<dbReference type="EMBL" id="JAINDJ010000006">
    <property type="protein sequence ID" value="KAG9445288.1"/>
    <property type="molecule type" value="Genomic_DNA"/>
</dbReference>
<evidence type="ECO:0000313" key="1">
    <source>
        <dbReference type="EMBL" id="KAG9445288.1"/>
    </source>
</evidence>